<dbReference type="GO" id="GO:0046872">
    <property type="term" value="F:metal ion binding"/>
    <property type="evidence" value="ECO:0007669"/>
    <property type="project" value="UniProtKB-KW"/>
</dbReference>
<dbReference type="Pfam" id="PF00753">
    <property type="entry name" value="Lactamase_B"/>
    <property type="match status" value="1"/>
</dbReference>
<proteinExistence type="predicted"/>
<sequence length="292" mass="33140">MSLMKPQVTAFFDESTKTFSYVVTDPDTKISAIIDSVLDYDAASATTSTVHADQIVEYVNQHRLSIAWILETHVHADHLTASQYLKEQLGGRVAMSEKISTVQDTFSHIYHLNAEAFKAKHTFDYLFKDGEQFQIGNLQAYNIPTPGHTPACLSYVIGDAVFVGDTLFMPDYGTARCDFPKGSASQLFDSVQRLYQLPESTRMFLCHDYLPESRKDYVYETDVRTQKVHNVHIHEGTSKFDFVEMRQARDATLAMPKLILPAIQINMNAGKFPEPEANGQRYLKLPMNYFKV</sequence>
<feature type="domain" description="Metallo-beta-lactamase" evidence="2">
    <location>
        <begin position="17"/>
        <end position="207"/>
    </location>
</feature>
<dbReference type="InterPro" id="IPR001279">
    <property type="entry name" value="Metallo-B-lactamas"/>
</dbReference>
<keyword evidence="3" id="KW-0378">Hydrolase</keyword>
<reference evidence="3 4" key="1">
    <citation type="submission" date="2016-08" db="EMBL/GenBank/DDBJ databases">
        <title>Complete genome sequence of Acinetobacter baylyi strain GFJ2.</title>
        <authorList>
            <person name="Tabata M."/>
            <person name="Kuboki S."/>
            <person name="Gibu N."/>
            <person name="Kinouchi Y."/>
            <person name="Vangnai A."/>
            <person name="Kasai D."/>
            <person name="Fukuda M."/>
        </authorList>
    </citation>
    <scope>NUCLEOTIDE SEQUENCE [LARGE SCALE GENOMIC DNA]</scope>
    <source>
        <strain evidence="3 4">GFJ2</strain>
    </source>
</reference>
<dbReference type="SUPFAM" id="SSF56281">
    <property type="entry name" value="Metallo-hydrolase/oxidoreductase"/>
    <property type="match status" value="1"/>
</dbReference>
<dbReference type="EMBL" id="CP016896">
    <property type="protein sequence ID" value="APV35338.1"/>
    <property type="molecule type" value="Genomic_DNA"/>
</dbReference>
<dbReference type="Gene3D" id="3.60.15.10">
    <property type="entry name" value="Ribonuclease Z/Hydroxyacylglutathione hydrolase-like"/>
    <property type="match status" value="1"/>
</dbReference>
<dbReference type="GO" id="GO:0050313">
    <property type="term" value="F:sulfur dioxygenase activity"/>
    <property type="evidence" value="ECO:0007669"/>
    <property type="project" value="InterPro"/>
</dbReference>
<dbReference type="RefSeq" id="WP_076032407.1">
    <property type="nucleotide sequence ID" value="NZ_CP016896.1"/>
</dbReference>
<protein>
    <submittedName>
        <fullName evidence="3">MBL fold metallo-hydrolase</fullName>
    </submittedName>
</protein>
<gene>
    <name evidence="3" type="ORF">BEN76_04655</name>
</gene>
<evidence type="ECO:0000313" key="3">
    <source>
        <dbReference type="EMBL" id="APV35338.1"/>
    </source>
</evidence>
<dbReference type="STRING" id="487316.BEN76_04655"/>
<dbReference type="KEGG" id="asol:BEN76_04655"/>
<keyword evidence="1" id="KW-0479">Metal-binding</keyword>
<dbReference type="InterPro" id="IPR044528">
    <property type="entry name" value="POD-like_MBL-fold"/>
</dbReference>
<dbReference type="Proteomes" id="UP000185674">
    <property type="component" value="Chromosome"/>
</dbReference>
<organism evidence="3 4">
    <name type="scientific">Acinetobacter soli</name>
    <dbReference type="NCBI Taxonomy" id="487316"/>
    <lineage>
        <taxon>Bacteria</taxon>
        <taxon>Pseudomonadati</taxon>
        <taxon>Pseudomonadota</taxon>
        <taxon>Gammaproteobacteria</taxon>
        <taxon>Moraxellales</taxon>
        <taxon>Moraxellaceae</taxon>
        <taxon>Acinetobacter</taxon>
    </lineage>
</organism>
<dbReference type="InterPro" id="IPR051682">
    <property type="entry name" value="Mito_Persulfide_Diox"/>
</dbReference>
<dbReference type="SMART" id="SM00849">
    <property type="entry name" value="Lactamase_B"/>
    <property type="match status" value="1"/>
</dbReference>
<dbReference type="eggNOG" id="COG0491">
    <property type="taxonomic scope" value="Bacteria"/>
</dbReference>
<evidence type="ECO:0000313" key="4">
    <source>
        <dbReference type="Proteomes" id="UP000185674"/>
    </source>
</evidence>
<dbReference type="GO" id="GO:0070813">
    <property type="term" value="P:hydrogen sulfide metabolic process"/>
    <property type="evidence" value="ECO:0007669"/>
    <property type="project" value="TreeGrafter"/>
</dbReference>
<evidence type="ECO:0000259" key="2">
    <source>
        <dbReference type="SMART" id="SM00849"/>
    </source>
</evidence>
<dbReference type="GO" id="GO:0006749">
    <property type="term" value="P:glutathione metabolic process"/>
    <property type="evidence" value="ECO:0007669"/>
    <property type="project" value="InterPro"/>
</dbReference>
<dbReference type="GO" id="GO:0016787">
    <property type="term" value="F:hydrolase activity"/>
    <property type="evidence" value="ECO:0007669"/>
    <property type="project" value="UniProtKB-KW"/>
</dbReference>
<dbReference type="CDD" id="cd07724">
    <property type="entry name" value="POD-like_MBL-fold"/>
    <property type="match status" value="1"/>
</dbReference>
<dbReference type="PANTHER" id="PTHR43084">
    <property type="entry name" value="PERSULFIDE DIOXYGENASE ETHE1"/>
    <property type="match status" value="1"/>
</dbReference>
<accession>A0A1P8EGK4</accession>
<evidence type="ECO:0000256" key="1">
    <source>
        <dbReference type="ARBA" id="ARBA00022723"/>
    </source>
</evidence>
<dbReference type="AlphaFoldDB" id="A0A1P8EGK4"/>
<dbReference type="PANTHER" id="PTHR43084:SF1">
    <property type="entry name" value="PERSULFIDE DIOXYGENASE ETHE1, MITOCHONDRIAL"/>
    <property type="match status" value="1"/>
</dbReference>
<name>A0A1P8EGK4_9GAMM</name>
<dbReference type="InterPro" id="IPR036866">
    <property type="entry name" value="RibonucZ/Hydroxyglut_hydro"/>
</dbReference>